<accession>A0ABD2MGK2</accession>
<sequence>NIDNAIVKKLYHITVTGVVYAKAVSVCEINTMQTNAKKAVFKPDAEPLWEICLKGKRKIVNIRKKIEILHTYLNSTEHTKKLLKSIRKVASEFSLKPKEPTLKQQLASV</sequence>
<name>A0ABD2MGK2_9CUCU</name>
<feature type="non-terminal residue" evidence="1">
    <location>
        <position position="109"/>
    </location>
</feature>
<dbReference type="EMBL" id="JABFTP020000001">
    <property type="protein sequence ID" value="KAL3265480.1"/>
    <property type="molecule type" value="Genomic_DNA"/>
</dbReference>
<dbReference type="AlphaFoldDB" id="A0ABD2MGK2"/>
<evidence type="ECO:0000313" key="1">
    <source>
        <dbReference type="EMBL" id="KAL3265480.1"/>
    </source>
</evidence>
<organism evidence="1 2">
    <name type="scientific">Cryptolaemus montrouzieri</name>
    <dbReference type="NCBI Taxonomy" id="559131"/>
    <lineage>
        <taxon>Eukaryota</taxon>
        <taxon>Metazoa</taxon>
        <taxon>Ecdysozoa</taxon>
        <taxon>Arthropoda</taxon>
        <taxon>Hexapoda</taxon>
        <taxon>Insecta</taxon>
        <taxon>Pterygota</taxon>
        <taxon>Neoptera</taxon>
        <taxon>Endopterygota</taxon>
        <taxon>Coleoptera</taxon>
        <taxon>Polyphaga</taxon>
        <taxon>Cucujiformia</taxon>
        <taxon>Coccinelloidea</taxon>
        <taxon>Coccinellidae</taxon>
        <taxon>Scymninae</taxon>
        <taxon>Scymnini</taxon>
        <taxon>Cryptolaemus</taxon>
    </lineage>
</organism>
<comment type="caution">
    <text evidence="1">The sequence shown here is derived from an EMBL/GenBank/DDBJ whole genome shotgun (WGS) entry which is preliminary data.</text>
</comment>
<reference evidence="1 2" key="1">
    <citation type="journal article" date="2021" name="BMC Biol.">
        <title>Horizontally acquired antibacterial genes associated with adaptive radiation of ladybird beetles.</title>
        <authorList>
            <person name="Li H.S."/>
            <person name="Tang X.F."/>
            <person name="Huang Y.H."/>
            <person name="Xu Z.Y."/>
            <person name="Chen M.L."/>
            <person name="Du X.Y."/>
            <person name="Qiu B.Y."/>
            <person name="Chen P.T."/>
            <person name="Zhang W."/>
            <person name="Slipinski A."/>
            <person name="Escalona H.E."/>
            <person name="Waterhouse R.M."/>
            <person name="Zwick A."/>
            <person name="Pang H."/>
        </authorList>
    </citation>
    <scope>NUCLEOTIDE SEQUENCE [LARGE SCALE GENOMIC DNA]</scope>
    <source>
        <strain evidence="1">SYSU2018</strain>
    </source>
</reference>
<evidence type="ECO:0000313" key="2">
    <source>
        <dbReference type="Proteomes" id="UP001516400"/>
    </source>
</evidence>
<gene>
    <name evidence="1" type="ORF">HHI36_009684</name>
</gene>
<proteinExistence type="predicted"/>
<dbReference type="Proteomes" id="UP001516400">
    <property type="component" value="Unassembled WGS sequence"/>
</dbReference>
<feature type="non-terminal residue" evidence="1">
    <location>
        <position position="1"/>
    </location>
</feature>
<protein>
    <submittedName>
        <fullName evidence="1">Uncharacterized protein</fullName>
    </submittedName>
</protein>
<keyword evidence="2" id="KW-1185">Reference proteome</keyword>